<keyword evidence="3" id="KW-0436">Ligase</keyword>
<dbReference type="EC" id="6.2.1.1" evidence="2 7"/>
<dbReference type="InterPro" id="IPR020845">
    <property type="entry name" value="AMP-binding_CS"/>
</dbReference>
<dbReference type="PROSITE" id="PS00455">
    <property type="entry name" value="AMP_BINDING"/>
    <property type="match status" value="1"/>
</dbReference>
<dbReference type="Pfam" id="PF13193">
    <property type="entry name" value="AMP-binding_C"/>
    <property type="match status" value="1"/>
</dbReference>
<name>A0A178MEZ1_9CHLR</name>
<keyword evidence="4" id="KW-0547">Nucleotide-binding</keyword>
<evidence type="ECO:0000256" key="5">
    <source>
        <dbReference type="ARBA" id="ARBA00022840"/>
    </source>
</evidence>
<dbReference type="GO" id="GO:0003987">
    <property type="term" value="F:acetate-CoA ligase activity"/>
    <property type="evidence" value="ECO:0007669"/>
    <property type="project" value="UniProtKB-UniRule"/>
</dbReference>
<dbReference type="InterPro" id="IPR025110">
    <property type="entry name" value="AMP-bd_C"/>
</dbReference>
<evidence type="ECO:0000259" key="8">
    <source>
        <dbReference type="Pfam" id="PF00501"/>
    </source>
</evidence>
<evidence type="ECO:0000256" key="7">
    <source>
        <dbReference type="NCBIfam" id="TIGR02188"/>
    </source>
</evidence>
<sequence>MTETRDVALPDTSEMYYPDPALVEQSNVMAYARSKGFSSYDELYQWTIANREEFWADMANQLEWFQPWEKVLDDSNKPFYKWFVGAKTNIVHNAIDRHLKTWRKNKLALIWEGEDGSQRTYSYYQLNYEVSRIANVLKSMGVKKGDIVTIYMPRIPELMFSMLACAKIGAAHSVVYGGFSEAALADRLADAKSKVLITADGGYMRGKVVELKKIVNEALSRTPTVQTCLVFRHTNHGAPMEQGRDFWMHDLLGLPIANGYCPTEQMDAEDMLFILYTSGTTGKPKGVVHTHGGYMVGTYTALKYVFDIKDEDRYWCAADPGWITGHSFIVYAPLINGATSFMYEGAPNYPYPDRWWSMVAKHGITILYTAPTAIRGLMRFGDLWPSRHDLSTLRLLGSVGEPINPEAWKWFYEKIGGSRCPIMDTWWQTETGHFMITPTPAVPLKPGSATRPFLGIDVDVVHEDGTPCAPDEDGLLVIKNPWPGMMRTVLNDPQRYVEGYWQKVPPYYAAGDSARKDKDGYIWVIGRLDDVIKVSGYRLGTAEVESALVSHPAVAEAAAIGLPHEVKGNAIHAFVILRAGHEPSHELEEKLRAHVGHELGPIARPDSITFVTSLPKTRSGKIMRRVLKARALGLPEGDVSTLEE</sequence>
<dbReference type="Pfam" id="PF16177">
    <property type="entry name" value="ACAS_N"/>
    <property type="match status" value="1"/>
</dbReference>
<evidence type="ECO:0000256" key="3">
    <source>
        <dbReference type="ARBA" id="ARBA00022598"/>
    </source>
</evidence>
<feature type="domain" description="AMP-dependent synthetase/ligase" evidence="8">
    <location>
        <begin position="101"/>
        <end position="487"/>
    </location>
</feature>
<feature type="domain" description="AMP-binding enzyme C-terminal" evidence="9">
    <location>
        <begin position="543"/>
        <end position="621"/>
    </location>
</feature>
<dbReference type="GO" id="GO:0016208">
    <property type="term" value="F:AMP binding"/>
    <property type="evidence" value="ECO:0007669"/>
    <property type="project" value="InterPro"/>
</dbReference>
<dbReference type="SUPFAM" id="SSF56801">
    <property type="entry name" value="Acetyl-CoA synthetase-like"/>
    <property type="match status" value="1"/>
</dbReference>
<dbReference type="STRING" id="1707952.A6A03_12385"/>
<evidence type="ECO:0000259" key="10">
    <source>
        <dbReference type="Pfam" id="PF16177"/>
    </source>
</evidence>
<gene>
    <name evidence="11" type="ORF">A6A03_12385</name>
</gene>
<dbReference type="InterPro" id="IPR042099">
    <property type="entry name" value="ANL_N_sf"/>
</dbReference>
<reference evidence="11 12" key="1">
    <citation type="submission" date="2016-04" db="EMBL/GenBank/DDBJ databases">
        <title>Chloroflexus islandicus sp. nov., a thermophilic filamentous anoxygenic phototrophic bacterium from geyser Strokkur (Iceland).</title>
        <authorList>
            <person name="Gaisin V.A."/>
            <person name="Kalashnikov A.M."/>
            <person name="Sukhacheva M.V."/>
            <person name="Grouzdev D.S."/>
            <person name="Ivanov T.M."/>
            <person name="Kuznetsov B."/>
            <person name="Gorlenko V.M."/>
        </authorList>
    </citation>
    <scope>NUCLEOTIDE SEQUENCE [LARGE SCALE GENOMIC DNA]</scope>
    <source>
        <strain evidence="12">isl-2</strain>
    </source>
</reference>
<comment type="similarity">
    <text evidence="1">Belongs to the ATP-dependent AMP-binding enzyme family.</text>
</comment>
<dbReference type="GO" id="GO:0019427">
    <property type="term" value="P:acetyl-CoA biosynthetic process from acetate"/>
    <property type="evidence" value="ECO:0007669"/>
    <property type="project" value="UniProtKB-UniRule"/>
</dbReference>
<dbReference type="AlphaFoldDB" id="A0A178MEZ1"/>
<comment type="caution">
    <text evidence="11">The sequence shown here is derived from an EMBL/GenBank/DDBJ whole genome shotgun (WGS) entry which is preliminary data.</text>
</comment>
<feature type="domain" description="Acetyl-coenzyme A synthetase N-terminal" evidence="10">
    <location>
        <begin position="40"/>
        <end position="94"/>
    </location>
</feature>
<dbReference type="FunFam" id="3.40.50.12780:FF:000001">
    <property type="entry name" value="Acetyl-coenzyme A synthetase"/>
    <property type="match status" value="1"/>
</dbReference>
<dbReference type="PANTHER" id="PTHR24095:SF14">
    <property type="entry name" value="ACETYL-COENZYME A SYNTHETASE 1"/>
    <property type="match status" value="1"/>
</dbReference>
<protein>
    <recommendedName>
        <fullName evidence="2 7">Acetate--CoA ligase</fullName>
        <ecNumber evidence="2 7">6.2.1.1</ecNumber>
    </recommendedName>
</protein>
<dbReference type="InterPro" id="IPR000873">
    <property type="entry name" value="AMP-dep_synth/lig_dom"/>
</dbReference>
<dbReference type="NCBIfam" id="NF001208">
    <property type="entry name" value="PRK00174.1"/>
    <property type="match status" value="1"/>
</dbReference>
<proteinExistence type="inferred from homology"/>
<dbReference type="Proteomes" id="UP000078287">
    <property type="component" value="Unassembled WGS sequence"/>
</dbReference>
<dbReference type="InterPro" id="IPR045851">
    <property type="entry name" value="AMP-bd_C_sf"/>
</dbReference>
<dbReference type="PANTHER" id="PTHR24095">
    <property type="entry name" value="ACETYL-COENZYME A SYNTHETASE"/>
    <property type="match status" value="1"/>
</dbReference>
<keyword evidence="5" id="KW-0067">ATP-binding</keyword>
<evidence type="ECO:0000256" key="6">
    <source>
        <dbReference type="ARBA" id="ARBA00022990"/>
    </source>
</evidence>
<dbReference type="InterPro" id="IPR032387">
    <property type="entry name" value="ACAS_N"/>
</dbReference>
<keyword evidence="12" id="KW-1185">Reference proteome</keyword>
<dbReference type="EMBL" id="LWQS01000044">
    <property type="protein sequence ID" value="OAN46464.1"/>
    <property type="molecule type" value="Genomic_DNA"/>
</dbReference>
<dbReference type="Pfam" id="PF00501">
    <property type="entry name" value="AMP-binding"/>
    <property type="match status" value="1"/>
</dbReference>
<evidence type="ECO:0000313" key="11">
    <source>
        <dbReference type="EMBL" id="OAN46464.1"/>
    </source>
</evidence>
<evidence type="ECO:0000256" key="2">
    <source>
        <dbReference type="ARBA" id="ARBA00013275"/>
    </source>
</evidence>
<organism evidence="11 12">
    <name type="scientific">Chloroflexus islandicus</name>
    <dbReference type="NCBI Taxonomy" id="1707952"/>
    <lineage>
        <taxon>Bacteria</taxon>
        <taxon>Bacillati</taxon>
        <taxon>Chloroflexota</taxon>
        <taxon>Chloroflexia</taxon>
        <taxon>Chloroflexales</taxon>
        <taxon>Chloroflexineae</taxon>
        <taxon>Chloroflexaceae</taxon>
        <taxon>Chloroflexus</taxon>
    </lineage>
</organism>
<accession>A0A178MEZ1</accession>
<dbReference type="RefSeq" id="WP_066785755.1">
    <property type="nucleotide sequence ID" value="NZ_LWQS01000044.1"/>
</dbReference>
<dbReference type="OrthoDB" id="9778383at2"/>
<evidence type="ECO:0000313" key="12">
    <source>
        <dbReference type="Proteomes" id="UP000078287"/>
    </source>
</evidence>
<dbReference type="Gene3D" id="3.40.50.12780">
    <property type="entry name" value="N-terminal domain of ligase-like"/>
    <property type="match status" value="1"/>
</dbReference>
<evidence type="ECO:0000259" key="9">
    <source>
        <dbReference type="Pfam" id="PF13193"/>
    </source>
</evidence>
<evidence type="ECO:0000256" key="1">
    <source>
        <dbReference type="ARBA" id="ARBA00006432"/>
    </source>
</evidence>
<dbReference type="NCBIfam" id="TIGR02188">
    <property type="entry name" value="Ac_CoA_lig_AcsA"/>
    <property type="match status" value="1"/>
</dbReference>
<dbReference type="CDD" id="cd05966">
    <property type="entry name" value="ACS"/>
    <property type="match status" value="1"/>
</dbReference>
<dbReference type="Gene3D" id="3.30.300.30">
    <property type="match status" value="1"/>
</dbReference>
<dbReference type="GO" id="GO:0005524">
    <property type="term" value="F:ATP binding"/>
    <property type="evidence" value="ECO:0007669"/>
    <property type="project" value="UniProtKB-KW"/>
</dbReference>
<evidence type="ECO:0000256" key="4">
    <source>
        <dbReference type="ARBA" id="ARBA00022741"/>
    </source>
</evidence>
<keyword evidence="6" id="KW-0007">Acetylation</keyword>
<dbReference type="InterPro" id="IPR011904">
    <property type="entry name" value="Ac_CoA_lig"/>
</dbReference>
<dbReference type="GO" id="GO:0005829">
    <property type="term" value="C:cytosol"/>
    <property type="evidence" value="ECO:0007669"/>
    <property type="project" value="TreeGrafter"/>
</dbReference>